<proteinExistence type="predicted"/>
<organism evidence="1 2">
    <name type="scientific">Streptomyces pluripotens</name>
    <dbReference type="NCBI Taxonomy" id="1355015"/>
    <lineage>
        <taxon>Bacteria</taxon>
        <taxon>Bacillati</taxon>
        <taxon>Actinomycetota</taxon>
        <taxon>Actinomycetes</taxon>
        <taxon>Kitasatosporales</taxon>
        <taxon>Streptomycetaceae</taxon>
        <taxon>Streptomyces</taxon>
    </lineage>
</organism>
<dbReference type="EMBL" id="CP022433">
    <property type="protein sequence ID" value="ASN22713.1"/>
    <property type="molecule type" value="Genomic_DNA"/>
</dbReference>
<dbReference type="AlphaFoldDB" id="A0A221NRU0"/>
<accession>A0A221NRU0</accession>
<evidence type="ECO:0000313" key="2">
    <source>
        <dbReference type="Proteomes" id="UP000031501"/>
    </source>
</evidence>
<evidence type="ECO:0000313" key="1">
    <source>
        <dbReference type="EMBL" id="ASN22713.1"/>
    </source>
</evidence>
<dbReference type="Proteomes" id="UP000031501">
    <property type="component" value="Chromosome"/>
</dbReference>
<reference evidence="1 2" key="1">
    <citation type="submission" date="2017-07" db="EMBL/GenBank/DDBJ databases">
        <title>Genome sequence of Streptomyces pluripotens MUSC 137T.</title>
        <authorList>
            <person name="Ser H.-L."/>
            <person name="Lee L.-H."/>
        </authorList>
    </citation>
    <scope>NUCLEOTIDE SEQUENCE [LARGE SCALE GENOMIC DNA]</scope>
    <source>
        <strain evidence="1 2">MUSC 137</strain>
    </source>
</reference>
<keyword evidence="2" id="KW-1185">Reference proteome</keyword>
<name>A0A221NRU0_9ACTN</name>
<sequence>MMPRERPGGKIDDHRLQRLAVICMCQSTRQQLVNHQESTGLQYVLVDRAVVLGWQTADPGAR</sequence>
<gene>
    <name evidence="1" type="ORF">LK07_00205</name>
</gene>
<protein>
    <submittedName>
        <fullName evidence="1">Uncharacterized protein</fullName>
    </submittedName>
</protein>